<dbReference type="AlphaFoldDB" id="A0A371FRR5"/>
<comment type="caution">
    <text evidence="3">The sequence shown here is derived from an EMBL/GenBank/DDBJ whole genome shotgun (WGS) entry which is preliminary data.</text>
</comment>
<dbReference type="InterPro" id="IPR057670">
    <property type="entry name" value="SH3_retrovirus"/>
</dbReference>
<feature type="compositionally biased region" description="Basic and acidic residues" evidence="1">
    <location>
        <begin position="99"/>
        <end position="110"/>
    </location>
</feature>
<evidence type="ECO:0000259" key="2">
    <source>
        <dbReference type="Pfam" id="PF25597"/>
    </source>
</evidence>
<protein>
    <recommendedName>
        <fullName evidence="2">Retroviral polymerase SH3-like domain-containing protein</fullName>
    </recommendedName>
</protein>
<evidence type="ECO:0000313" key="3">
    <source>
        <dbReference type="EMBL" id="RDX80971.1"/>
    </source>
</evidence>
<dbReference type="OrthoDB" id="1739418at2759"/>
<reference evidence="3" key="1">
    <citation type="submission" date="2018-05" db="EMBL/GenBank/DDBJ databases">
        <title>Draft genome of Mucuna pruriens seed.</title>
        <authorList>
            <person name="Nnadi N.E."/>
            <person name="Vos R."/>
            <person name="Hasami M.H."/>
            <person name="Devisetty U.K."/>
            <person name="Aguiy J.C."/>
        </authorList>
    </citation>
    <scope>NUCLEOTIDE SEQUENCE [LARGE SCALE GENOMIC DNA]</scope>
    <source>
        <strain evidence="3">JCA_2017</strain>
    </source>
</reference>
<accession>A0A371FRR5</accession>
<feature type="domain" description="Retroviral polymerase SH3-like" evidence="2">
    <location>
        <begin position="52"/>
        <end position="89"/>
    </location>
</feature>
<organism evidence="3 4">
    <name type="scientific">Mucuna pruriens</name>
    <name type="common">Velvet bean</name>
    <name type="synonym">Dolichos pruriens</name>
    <dbReference type="NCBI Taxonomy" id="157652"/>
    <lineage>
        <taxon>Eukaryota</taxon>
        <taxon>Viridiplantae</taxon>
        <taxon>Streptophyta</taxon>
        <taxon>Embryophyta</taxon>
        <taxon>Tracheophyta</taxon>
        <taxon>Spermatophyta</taxon>
        <taxon>Magnoliopsida</taxon>
        <taxon>eudicotyledons</taxon>
        <taxon>Gunneridae</taxon>
        <taxon>Pentapetalae</taxon>
        <taxon>rosids</taxon>
        <taxon>fabids</taxon>
        <taxon>Fabales</taxon>
        <taxon>Fabaceae</taxon>
        <taxon>Papilionoideae</taxon>
        <taxon>50 kb inversion clade</taxon>
        <taxon>NPAAA clade</taxon>
        <taxon>indigoferoid/millettioid clade</taxon>
        <taxon>Phaseoleae</taxon>
        <taxon>Mucuna</taxon>
    </lineage>
</organism>
<dbReference type="EMBL" id="QJKJ01008052">
    <property type="protein sequence ID" value="RDX80971.1"/>
    <property type="molecule type" value="Genomic_DNA"/>
</dbReference>
<evidence type="ECO:0000313" key="4">
    <source>
        <dbReference type="Proteomes" id="UP000257109"/>
    </source>
</evidence>
<name>A0A371FRR5_MUCPR</name>
<dbReference type="Pfam" id="PF25597">
    <property type="entry name" value="SH3_retrovirus"/>
    <property type="match status" value="1"/>
</dbReference>
<proteinExistence type="predicted"/>
<feature type="region of interest" description="Disordered" evidence="1">
    <location>
        <begin position="90"/>
        <end position="110"/>
    </location>
</feature>
<dbReference type="Proteomes" id="UP000257109">
    <property type="component" value="Unassembled WGS sequence"/>
</dbReference>
<gene>
    <name evidence="3" type="ORF">CR513_38412</name>
</gene>
<sequence length="110" mass="13148">MNDVTEQQNQTLKDMGEALKTVVYILNRMPSKAPCIKHLHIWGCPVETRPYKPNERKLDSRIVSYDFVGYAKRSRGYKFYDPTLRRKMIQSTSQTQLPQEHDKRSWFNRR</sequence>
<keyword evidence="4" id="KW-1185">Reference proteome</keyword>
<evidence type="ECO:0000256" key="1">
    <source>
        <dbReference type="SAM" id="MobiDB-lite"/>
    </source>
</evidence>
<feature type="non-terminal residue" evidence="3">
    <location>
        <position position="1"/>
    </location>
</feature>